<sequence>MNVTYNNNYEVKHNLVPKKPGLLETVTCKNIKGESQKLFKFQIHSPSGDQTAKGFFDSPASELTTPTHQKLKACSKAENKNLSTSENDQEEYSLPKNEKEF</sequence>
<organism evidence="2 3">
    <name type="scientific">Phakopsora pachyrhizi</name>
    <name type="common">Asian soybean rust disease fungus</name>
    <dbReference type="NCBI Taxonomy" id="170000"/>
    <lineage>
        <taxon>Eukaryota</taxon>
        <taxon>Fungi</taxon>
        <taxon>Dikarya</taxon>
        <taxon>Basidiomycota</taxon>
        <taxon>Pucciniomycotina</taxon>
        <taxon>Pucciniomycetes</taxon>
        <taxon>Pucciniales</taxon>
        <taxon>Phakopsoraceae</taxon>
        <taxon>Phakopsora</taxon>
    </lineage>
</organism>
<name>A0AAV0B708_PHAPC</name>
<feature type="region of interest" description="Disordered" evidence="1">
    <location>
        <begin position="50"/>
        <end position="101"/>
    </location>
</feature>
<accession>A0AAV0B708</accession>
<reference evidence="2" key="1">
    <citation type="submission" date="2022-06" db="EMBL/GenBank/DDBJ databases">
        <authorList>
            <consortium name="SYNGENTA / RWTH Aachen University"/>
        </authorList>
    </citation>
    <scope>NUCLEOTIDE SEQUENCE</scope>
</reference>
<evidence type="ECO:0000313" key="2">
    <source>
        <dbReference type="EMBL" id="CAH7682112.1"/>
    </source>
</evidence>
<dbReference type="AlphaFoldDB" id="A0AAV0B708"/>
<gene>
    <name evidence="2" type="ORF">PPACK8108_LOCUS14820</name>
</gene>
<evidence type="ECO:0000313" key="3">
    <source>
        <dbReference type="Proteomes" id="UP001153365"/>
    </source>
</evidence>
<dbReference type="Proteomes" id="UP001153365">
    <property type="component" value="Unassembled WGS sequence"/>
</dbReference>
<protein>
    <submittedName>
        <fullName evidence="2">Uncharacterized protein</fullName>
    </submittedName>
</protein>
<evidence type="ECO:0000256" key="1">
    <source>
        <dbReference type="SAM" id="MobiDB-lite"/>
    </source>
</evidence>
<keyword evidence="3" id="KW-1185">Reference proteome</keyword>
<comment type="caution">
    <text evidence="2">The sequence shown here is derived from an EMBL/GenBank/DDBJ whole genome shotgun (WGS) entry which is preliminary data.</text>
</comment>
<dbReference type="EMBL" id="CALTRL010003860">
    <property type="protein sequence ID" value="CAH7682112.1"/>
    <property type="molecule type" value="Genomic_DNA"/>
</dbReference>
<proteinExistence type="predicted"/>